<keyword evidence="2" id="KW-1133">Transmembrane helix</keyword>
<evidence type="ECO:0000256" key="1">
    <source>
        <dbReference type="SAM" id="MobiDB-lite"/>
    </source>
</evidence>
<keyword evidence="2" id="KW-0812">Transmembrane</keyword>
<evidence type="ECO:0000313" key="4">
    <source>
        <dbReference type="EMBL" id="MFC5672279.1"/>
    </source>
</evidence>
<comment type="caution">
    <text evidence="4">The sequence shown here is derived from an EMBL/GenBank/DDBJ whole genome shotgun (WGS) entry which is preliminary data.</text>
</comment>
<evidence type="ECO:0000256" key="2">
    <source>
        <dbReference type="SAM" id="Phobius"/>
    </source>
</evidence>
<evidence type="ECO:0000313" key="5">
    <source>
        <dbReference type="Proteomes" id="UP001596183"/>
    </source>
</evidence>
<proteinExistence type="predicted"/>
<evidence type="ECO:0000256" key="3">
    <source>
        <dbReference type="SAM" id="SignalP"/>
    </source>
</evidence>
<accession>A0ABW0XRI4</accession>
<dbReference type="EMBL" id="JBHSPC010000056">
    <property type="protein sequence ID" value="MFC5672279.1"/>
    <property type="molecule type" value="Genomic_DNA"/>
</dbReference>
<feature type="region of interest" description="Disordered" evidence="1">
    <location>
        <begin position="187"/>
        <end position="260"/>
    </location>
</feature>
<name>A0ABW0XRI4_9ACTN</name>
<feature type="compositionally biased region" description="Low complexity" evidence="1">
    <location>
        <begin position="188"/>
        <end position="217"/>
    </location>
</feature>
<sequence length="292" mass="28401">MRRTPHALSLAAAALGALGALAPTASADPSAEVSPGSAAPGGTVTVSVFCDPAGGPPPKTLEAASAAFDKGVVELKQVTGGDAEESGPAYRGTANIQDVGAAGGPDAVRDRAVTGDDKALDKKIDAGVDDVKDTGSPADGSLDALAAFGALDAVGTAGGGAARTVEGTCPDASGGKGKPWSATYTVVARHPGGSGAPAPSHKSSPPYKPSPSHKSSPPYKPSPSPARSSSPCPGPERAHCGGPEVPRGVQAGTGGGFTDSVPALVTGGLLIAAAFGAAAHRLYRDRSTRTDG</sequence>
<evidence type="ECO:0008006" key="6">
    <source>
        <dbReference type="Google" id="ProtNLM"/>
    </source>
</evidence>
<keyword evidence="3" id="KW-0732">Signal</keyword>
<feature type="chain" id="PRO_5045063298" description="Secreted protein" evidence="3">
    <location>
        <begin position="28"/>
        <end position="292"/>
    </location>
</feature>
<feature type="transmembrane region" description="Helical" evidence="2">
    <location>
        <begin position="263"/>
        <end position="283"/>
    </location>
</feature>
<reference evidence="5" key="1">
    <citation type="journal article" date="2019" name="Int. J. Syst. Evol. Microbiol.">
        <title>The Global Catalogue of Microorganisms (GCM) 10K type strain sequencing project: providing services to taxonomists for standard genome sequencing and annotation.</title>
        <authorList>
            <consortium name="The Broad Institute Genomics Platform"/>
            <consortium name="The Broad Institute Genome Sequencing Center for Infectious Disease"/>
            <person name="Wu L."/>
            <person name="Ma J."/>
        </authorList>
    </citation>
    <scope>NUCLEOTIDE SEQUENCE [LARGE SCALE GENOMIC DNA]</scope>
    <source>
        <strain evidence="5">JCM 13852</strain>
    </source>
</reference>
<protein>
    <recommendedName>
        <fullName evidence="6">Secreted protein</fullName>
    </recommendedName>
</protein>
<dbReference type="Proteomes" id="UP001596183">
    <property type="component" value="Unassembled WGS sequence"/>
</dbReference>
<organism evidence="4 5">
    <name type="scientific">Streptomyces incanus</name>
    <dbReference type="NCBI Taxonomy" id="887453"/>
    <lineage>
        <taxon>Bacteria</taxon>
        <taxon>Bacillati</taxon>
        <taxon>Actinomycetota</taxon>
        <taxon>Actinomycetes</taxon>
        <taxon>Kitasatosporales</taxon>
        <taxon>Streptomycetaceae</taxon>
        <taxon>Streptomyces</taxon>
    </lineage>
</organism>
<keyword evidence="5" id="KW-1185">Reference proteome</keyword>
<keyword evidence="2" id="KW-0472">Membrane</keyword>
<dbReference type="RefSeq" id="WP_381213858.1">
    <property type="nucleotide sequence ID" value="NZ_JBHSPC010000056.1"/>
</dbReference>
<gene>
    <name evidence="4" type="ORF">ACFP2V_19800</name>
</gene>
<feature type="signal peptide" evidence="3">
    <location>
        <begin position="1"/>
        <end position="27"/>
    </location>
</feature>